<evidence type="ECO:0000313" key="2">
    <source>
        <dbReference type="EMBL" id="CAA9408782.1"/>
    </source>
</evidence>
<evidence type="ECO:0000256" key="1">
    <source>
        <dbReference type="SAM" id="MobiDB-lite"/>
    </source>
</evidence>
<dbReference type="EMBL" id="CADCUR010000193">
    <property type="protein sequence ID" value="CAA9408782.1"/>
    <property type="molecule type" value="Genomic_DNA"/>
</dbReference>
<dbReference type="InterPro" id="IPR036694">
    <property type="entry name" value="Dodecin-like_sf"/>
</dbReference>
<dbReference type="SUPFAM" id="SSF89807">
    <property type="entry name" value="Dodecin-like"/>
    <property type="match status" value="1"/>
</dbReference>
<dbReference type="PANTHER" id="PTHR39324">
    <property type="entry name" value="CALCIUM DODECIN"/>
    <property type="match status" value="1"/>
</dbReference>
<reference evidence="2" key="1">
    <citation type="submission" date="2020-02" db="EMBL/GenBank/DDBJ databases">
        <authorList>
            <person name="Meier V. D."/>
        </authorList>
    </citation>
    <scope>NUCLEOTIDE SEQUENCE</scope>
    <source>
        <strain evidence="2">AVDCRST_MAG74</strain>
    </source>
</reference>
<dbReference type="Pfam" id="PF07311">
    <property type="entry name" value="Dodecin"/>
    <property type="match status" value="1"/>
</dbReference>
<dbReference type="PANTHER" id="PTHR39324:SF1">
    <property type="entry name" value="CALCIUM DODECIN"/>
    <property type="match status" value="1"/>
</dbReference>
<dbReference type="Gene3D" id="3.30.1660.10">
    <property type="entry name" value="Flavin-binding protein dodecin"/>
    <property type="match status" value="1"/>
</dbReference>
<name>A0A6J4P7Z4_9BACT</name>
<evidence type="ECO:0008006" key="3">
    <source>
        <dbReference type="Google" id="ProtNLM"/>
    </source>
</evidence>
<feature type="region of interest" description="Disordered" evidence="1">
    <location>
        <begin position="67"/>
        <end position="93"/>
    </location>
</feature>
<dbReference type="AlphaFoldDB" id="A0A6J4P7Z4"/>
<organism evidence="2">
    <name type="scientific">uncultured Pyrinomonadaceae bacterium</name>
    <dbReference type="NCBI Taxonomy" id="2283094"/>
    <lineage>
        <taxon>Bacteria</taxon>
        <taxon>Pseudomonadati</taxon>
        <taxon>Acidobacteriota</taxon>
        <taxon>Blastocatellia</taxon>
        <taxon>Blastocatellales</taxon>
        <taxon>Pyrinomonadaceae</taxon>
        <taxon>environmental samples</taxon>
    </lineage>
</organism>
<gene>
    <name evidence="2" type="ORF">AVDCRST_MAG74-2146</name>
</gene>
<dbReference type="InterPro" id="IPR025543">
    <property type="entry name" value="Dodecin-like"/>
</dbReference>
<sequence>MSVAKNIEISSTSPSSFEDAIEKGIARAASTINNVSGAWIKDQKINISDGRATEYQVVMIITFVLDDSNRDDDDDNGGRSGGRGKSAGKGKKK</sequence>
<dbReference type="InterPro" id="IPR009923">
    <property type="entry name" value="Dodecin"/>
</dbReference>
<proteinExistence type="predicted"/>
<protein>
    <recommendedName>
        <fullName evidence="3">Dodecin domain-containing protein</fullName>
    </recommendedName>
</protein>
<accession>A0A6J4P7Z4</accession>